<dbReference type="InterPro" id="IPR001633">
    <property type="entry name" value="EAL_dom"/>
</dbReference>
<dbReference type="Gene3D" id="3.20.20.450">
    <property type="entry name" value="EAL domain"/>
    <property type="match status" value="1"/>
</dbReference>
<evidence type="ECO:0000256" key="1">
    <source>
        <dbReference type="SAM" id="Coils"/>
    </source>
</evidence>
<dbReference type="RefSeq" id="WP_123609331.1">
    <property type="nucleotide sequence ID" value="NZ_RJVG01000005.1"/>
</dbReference>
<dbReference type="SMART" id="SM00052">
    <property type="entry name" value="EAL"/>
    <property type="match status" value="1"/>
</dbReference>
<gene>
    <name evidence="5" type="ORF">EDD66_10584</name>
</gene>
<keyword evidence="2" id="KW-0472">Membrane</keyword>
<dbReference type="CDD" id="cd01949">
    <property type="entry name" value="GGDEF"/>
    <property type="match status" value="1"/>
</dbReference>
<keyword evidence="2" id="KW-0812">Transmembrane</keyword>
<name>A0A3N1XNB9_9FIRM</name>
<dbReference type="Pfam" id="PF00990">
    <property type="entry name" value="GGDEF"/>
    <property type="match status" value="1"/>
</dbReference>
<dbReference type="PROSITE" id="PS50883">
    <property type="entry name" value="EAL"/>
    <property type="match status" value="1"/>
</dbReference>
<feature type="coiled-coil region" evidence="1">
    <location>
        <begin position="379"/>
        <end position="424"/>
    </location>
</feature>
<keyword evidence="6" id="KW-1185">Reference proteome</keyword>
<evidence type="ECO:0000259" key="3">
    <source>
        <dbReference type="PROSITE" id="PS50883"/>
    </source>
</evidence>
<dbReference type="NCBIfam" id="TIGR00254">
    <property type="entry name" value="GGDEF"/>
    <property type="match status" value="1"/>
</dbReference>
<dbReference type="Proteomes" id="UP000273083">
    <property type="component" value="Unassembled WGS sequence"/>
</dbReference>
<evidence type="ECO:0000256" key="2">
    <source>
        <dbReference type="SAM" id="Phobius"/>
    </source>
</evidence>
<dbReference type="InterPro" id="IPR000160">
    <property type="entry name" value="GGDEF_dom"/>
</dbReference>
<feature type="domain" description="GGDEF" evidence="4">
    <location>
        <begin position="458"/>
        <end position="590"/>
    </location>
</feature>
<dbReference type="Gene3D" id="3.40.50.2300">
    <property type="match status" value="2"/>
</dbReference>
<dbReference type="Pfam" id="PF04392">
    <property type="entry name" value="ABC_sub_bind"/>
    <property type="match status" value="1"/>
</dbReference>
<accession>A0A3N1XNB9</accession>
<keyword evidence="1" id="KW-0175">Coiled coil</keyword>
<feature type="domain" description="EAL" evidence="3">
    <location>
        <begin position="599"/>
        <end position="849"/>
    </location>
</feature>
<feature type="transmembrane region" description="Helical" evidence="2">
    <location>
        <begin position="354"/>
        <end position="374"/>
    </location>
</feature>
<proteinExistence type="predicted"/>
<keyword evidence="2" id="KW-1133">Transmembrane helix</keyword>
<dbReference type="InterPro" id="IPR035919">
    <property type="entry name" value="EAL_sf"/>
</dbReference>
<evidence type="ECO:0000259" key="4">
    <source>
        <dbReference type="PROSITE" id="PS50887"/>
    </source>
</evidence>
<comment type="caution">
    <text evidence="5">The sequence shown here is derived from an EMBL/GenBank/DDBJ whole genome shotgun (WGS) entry which is preliminary data.</text>
</comment>
<dbReference type="InterPro" id="IPR029787">
    <property type="entry name" value="Nucleotide_cyclase"/>
</dbReference>
<dbReference type="GO" id="GO:0071111">
    <property type="term" value="F:cyclic-guanylate-specific phosphodiesterase activity"/>
    <property type="evidence" value="ECO:0007669"/>
    <property type="project" value="InterPro"/>
</dbReference>
<dbReference type="InterPro" id="IPR050706">
    <property type="entry name" value="Cyclic-di-GMP_PDE-like"/>
</dbReference>
<dbReference type="EMBL" id="RJVG01000005">
    <property type="protein sequence ID" value="ROR28146.1"/>
    <property type="molecule type" value="Genomic_DNA"/>
</dbReference>
<protein>
    <submittedName>
        <fullName evidence="5">Diguanylate cyclase (GGDEF)-like protein</fullName>
    </submittedName>
</protein>
<dbReference type="InterPro" id="IPR007487">
    <property type="entry name" value="ABC_transpt-TYRBP-like"/>
</dbReference>
<dbReference type="Gene3D" id="3.30.70.270">
    <property type="match status" value="1"/>
</dbReference>
<dbReference type="Pfam" id="PF00563">
    <property type="entry name" value="EAL"/>
    <property type="match status" value="1"/>
</dbReference>
<dbReference type="AlphaFoldDB" id="A0A3N1XNB9"/>
<dbReference type="PANTHER" id="PTHR33121:SF70">
    <property type="entry name" value="SIGNALING PROTEIN YKOW"/>
    <property type="match status" value="1"/>
</dbReference>
<dbReference type="InterPro" id="IPR043128">
    <property type="entry name" value="Rev_trsase/Diguanyl_cyclase"/>
</dbReference>
<evidence type="ECO:0000313" key="6">
    <source>
        <dbReference type="Proteomes" id="UP000273083"/>
    </source>
</evidence>
<dbReference type="SMART" id="SM00267">
    <property type="entry name" value="GGDEF"/>
    <property type="match status" value="1"/>
</dbReference>
<dbReference type="PANTHER" id="PTHR33121">
    <property type="entry name" value="CYCLIC DI-GMP PHOSPHODIESTERASE PDEF"/>
    <property type="match status" value="1"/>
</dbReference>
<dbReference type="SUPFAM" id="SSF55073">
    <property type="entry name" value="Nucleotide cyclase"/>
    <property type="match status" value="1"/>
</dbReference>
<dbReference type="PROSITE" id="PS50887">
    <property type="entry name" value="GGDEF"/>
    <property type="match status" value="1"/>
</dbReference>
<dbReference type="SUPFAM" id="SSF141868">
    <property type="entry name" value="EAL domain-like"/>
    <property type="match status" value="1"/>
</dbReference>
<reference evidence="5 6" key="1">
    <citation type="submission" date="2018-11" db="EMBL/GenBank/DDBJ databases">
        <title>Genomic Encyclopedia of Type Strains, Phase IV (KMG-IV): sequencing the most valuable type-strain genomes for metagenomic binning, comparative biology and taxonomic classification.</title>
        <authorList>
            <person name="Goeker M."/>
        </authorList>
    </citation>
    <scope>NUCLEOTIDE SEQUENCE [LARGE SCALE GENOMIC DNA]</scope>
    <source>
        <strain evidence="5 6">DSM 26537</strain>
    </source>
</reference>
<dbReference type="CDD" id="cd01948">
    <property type="entry name" value="EAL"/>
    <property type="match status" value="1"/>
</dbReference>
<evidence type="ECO:0000313" key="5">
    <source>
        <dbReference type="EMBL" id="ROR28146.1"/>
    </source>
</evidence>
<organism evidence="5 6">
    <name type="scientific">Mobilisporobacter senegalensis</name>
    <dbReference type="NCBI Taxonomy" id="1329262"/>
    <lineage>
        <taxon>Bacteria</taxon>
        <taxon>Bacillati</taxon>
        <taxon>Bacillota</taxon>
        <taxon>Clostridia</taxon>
        <taxon>Lachnospirales</taxon>
        <taxon>Lachnospiraceae</taxon>
        <taxon>Mobilisporobacter</taxon>
    </lineage>
</organism>
<dbReference type="OrthoDB" id="9805474at2"/>
<sequence>MSILRKGRHINCISFFISLVCIIPFLLNSTVIEAKDSKKSVLYISSYNENLESVPEQISGIKSILEPEEIHLDIEYMDMNRFRTEENEKLFYNILEYKLSNLDPYDAIIVGDDAALQFAMKYQEQLFKDIPVIFLGINNIDTAVVASRNKYFTGIIESTDLEENIKIARKFNPEATKVIAIVDNTLPGLGNKEQFYLTRNNIRDIEYGHINASDYTFEELEGILENIENDTILLYLSMYVDRTGAYIDIKDAVKMLKEHTHIPVYRAEVGGVGAGILGGKMVSYSESGRIAAKMVMEYLNGKPIESISMITKSPNSYVFDYNIIKKYDIDEKLIPADAIIINQKTSFYEENKQLVITTLLIIGLLIIFSVILSFDNIKRRIIEKALKESHDQLSDANEELSATEEELRAQYQTIQEHLEKIEILNHKNEFLAYHDYLTNLPNRMSFIHKLQSELEANHRGAILILDLDNFKGINDTLGHVYGDMVLKEVADRLSSLVSQKVFLSRIGGDEFVILLSEDDKNEIIKYIELIREQFQKSFILKNKENYIQFSIGICRFPEDCSDANQLIMNADTAMYKAKLSGKDNYVFYHDEMKEELRKKSEIEGILRQAFREDGFLLHYQPQVDVNTGEIASFEALLRLKDFNISPGVFIGVAEEIGLIVDIGRWVTKEVINQLVRWREQGYPLKTVSLNYSNRQLRDVDYIPFLNNLLVSNGLDPEYIEIEITESSLLEESLQTLEFLDRLKELGVKIALDDFGIGYSSINYLSYIPANKVKLDKSLSDKFLGVHNSSVIDSIIALAHGLELEITAEGIEEYNQFIRLKEAGCDYIQGYLFSRPVGVDEIEKVYGTNLIESLNNA</sequence>